<keyword evidence="4" id="KW-0804">Transcription</keyword>
<dbReference type="OrthoDB" id="2021064at2759"/>
<keyword evidence="2" id="KW-0805">Transcription regulation</keyword>
<reference evidence="8 9" key="1">
    <citation type="journal article" date="2010" name="Nature">
        <title>Genome sequencing and analysis of the model grass Brachypodium distachyon.</title>
        <authorList>
            <consortium name="International Brachypodium Initiative"/>
        </authorList>
    </citation>
    <scope>NUCLEOTIDE SEQUENCE [LARGE SCALE GENOMIC DNA]</scope>
    <source>
        <strain evidence="8">Bd21</strain>
        <strain evidence="9">cv. Bd21</strain>
    </source>
</reference>
<dbReference type="OMA" id="WEMMEAM"/>
<dbReference type="HOGENOM" id="CLU_895355_0_0_1"/>
<dbReference type="PROSITE" id="PS50811">
    <property type="entry name" value="WRKY"/>
    <property type="match status" value="1"/>
</dbReference>
<organism evidence="8">
    <name type="scientific">Brachypodium distachyon</name>
    <name type="common">Purple false brome</name>
    <name type="synonym">Trachynia distachya</name>
    <dbReference type="NCBI Taxonomy" id="15368"/>
    <lineage>
        <taxon>Eukaryota</taxon>
        <taxon>Viridiplantae</taxon>
        <taxon>Streptophyta</taxon>
        <taxon>Embryophyta</taxon>
        <taxon>Tracheophyta</taxon>
        <taxon>Spermatophyta</taxon>
        <taxon>Magnoliopsida</taxon>
        <taxon>Liliopsida</taxon>
        <taxon>Poales</taxon>
        <taxon>Poaceae</taxon>
        <taxon>BOP clade</taxon>
        <taxon>Pooideae</taxon>
        <taxon>Stipodae</taxon>
        <taxon>Brachypodieae</taxon>
        <taxon>Brachypodium</taxon>
    </lineage>
</organism>
<keyword evidence="5" id="KW-0539">Nucleus</keyword>
<protein>
    <recommendedName>
        <fullName evidence="7">WRKY domain-containing protein</fullName>
    </recommendedName>
</protein>
<keyword evidence="3" id="KW-0238">DNA-binding</keyword>
<evidence type="ECO:0000259" key="7">
    <source>
        <dbReference type="PROSITE" id="PS50811"/>
    </source>
</evidence>
<feature type="domain" description="WRKY" evidence="7">
    <location>
        <begin position="122"/>
        <end position="169"/>
    </location>
</feature>
<dbReference type="STRING" id="15368.I1IV03"/>
<evidence type="ECO:0000256" key="4">
    <source>
        <dbReference type="ARBA" id="ARBA00023163"/>
    </source>
</evidence>
<gene>
    <name evidence="9" type="primary">LOC104585213</name>
    <name evidence="8" type="ORF">BRADI_4g44360v3</name>
</gene>
<proteinExistence type="predicted"/>
<reference evidence="8" key="2">
    <citation type="submission" date="2017-06" db="EMBL/GenBank/DDBJ databases">
        <title>WGS assembly of Brachypodium distachyon.</title>
        <authorList>
            <consortium name="The International Brachypodium Initiative"/>
            <person name="Lucas S."/>
            <person name="Harmon-Smith M."/>
            <person name="Lail K."/>
            <person name="Tice H."/>
            <person name="Grimwood J."/>
            <person name="Bruce D."/>
            <person name="Barry K."/>
            <person name="Shu S."/>
            <person name="Lindquist E."/>
            <person name="Wang M."/>
            <person name="Pitluck S."/>
            <person name="Vogel J.P."/>
            <person name="Garvin D.F."/>
            <person name="Mockler T.C."/>
            <person name="Schmutz J."/>
            <person name="Rokhsar D."/>
            <person name="Bevan M.W."/>
        </authorList>
    </citation>
    <scope>NUCLEOTIDE SEQUENCE</scope>
    <source>
        <strain evidence="8">Bd21</strain>
    </source>
</reference>
<dbReference type="Gene3D" id="2.20.25.80">
    <property type="entry name" value="WRKY domain"/>
    <property type="match status" value="1"/>
</dbReference>
<feature type="compositionally biased region" description="Basic and acidic residues" evidence="6">
    <location>
        <begin position="91"/>
        <end position="101"/>
    </location>
</feature>
<evidence type="ECO:0000256" key="6">
    <source>
        <dbReference type="SAM" id="MobiDB-lite"/>
    </source>
</evidence>
<dbReference type="EnsemblPlants" id="KQJ92546">
    <property type="protein sequence ID" value="KQJ92546"/>
    <property type="gene ID" value="BRADI_4g44360v3"/>
</dbReference>
<evidence type="ECO:0000256" key="5">
    <source>
        <dbReference type="ARBA" id="ARBA00023242"/>
    </source>
</evidence>
<dbReference type="SUPFAM" id="SSF118290">
    <property type="entry name" value="WRKY DNA-binding domain"/>
    <property type="match status" value="1"/>
</dbReference>
<feature type="region of interest" description="Disordered" evidence="6">
    <location>
        <begin position="87"/>
        <end position="117"/>
    </location>
</feature>
<dbReference type="PANTHER" id="PTHR31282">
    <property type="entry name" value="WRKY TRANSCRIPTION FACTOR 21-RELATED"/>
    <property type="match status" value="1"/>
</dbReference>
<evidence type="ECO:0000313" key="8">
    <source>
        <dbReference type="EMBL" id="KQJ92546.1"/>
    </source>
</evidence>
<accession>I1IV03</accession>
<dbReference type="GO" id="GO:0006355">
    <property type="term" value="P:regulation of DNA-templated transcription"/>
    <property type="evidence" value="ECO:0000318"/>
    <property type="project" value="GO_Central"/>
</dbReference>
<reference evidence="9" key="3">
    <citation type="submission" date="2018-08" db="UniProtKB">
        <authorList>
            <consortium name="EnsemblPlants"/>
        </authorList>
    </citation>
    <scope>IDENTIFICATION</scope>
    <source>
        <strain evidence="9">cv. Bd21</strain>
    </source>
</reference>
<dbReference type="GO" id="GO:0005634">
    <property type="term" value="C:nucleus"/>
    <property type="evidence" value="ECO:0000318"/>
    <property type="project" value="GO_Central"/>
</dbReference>
<evidence type="ECO:0000256" key="3">
    <source>
        <dbReference type="ARBA" id="ARBA00023125"/>
    </source>
</evidence>
<comment type="subcellular location">
    <subcellularLocation>
        <location evidence="1">Nucleus</location>
    </subcellularLocation>
</comment>
<dbReference type="SMART" id="SM00774">
    <property type="entry name" value="WRKY"/>
    <property type="match status" value="1"/>
</dbReference>
<evidence type="ECO:0000313" key="9">
    <source>
        <dbReference type="EnsemblPlants" id="KQJ92546"/>
    </source>
</evidence>
<dbReference type="GO" id="GO:0000976">
    <property type="term" value="F:transcription cis-regulatory region binding"/>
    <property type="evidence" value="ECO:0000318"/>
    <property type="project" value="GO_Central"/>
</dbReference>
<dbReference type="EMBL" id="CM000883">
    <property type="protein sequence ID" value="KQJ92546.1"/>
    <property type="molecule type" value="Genomic_DNA"/>
</dbReference>
<dbReference type="InterPro" id="IPR036576">
    <property type="entry name" value="WRKY_dom_sf"/>
</dbReference>
<dbReference type="GO" id="GO:0003700">
    <property type="term" value="F:DNA-binding transcription factor activity"/>
    <property type="evidence" value="ECO:0000318"/>
    <property type="project" value="GO_Central"/>
</dbReference>
<dbReference type="Proteomes" id="UP000008810">
    <property type="component" value="Chromosome 4"/>
</dbReference>
<dbReference type="InterPro" id="IPR003657">
    <property type="entry name" value="WRKY_dom"/>
</dbReference>
<evidence type="ECO:0000313" key="10">
    <source>
        <dbReference type="Proteomes" id="UP000008810"/>
    </source>
</evidence>
<dbReference type="RefSeq" id="XP_024319042.1">
    <property type="nucleotide sequence ID" value="XM_024463274.1"/>
</dbReference>
<sequence>MAACEEIEVLLRRQQELVTQLRALILPSLVSRDNVGGGGASMAELAAQLFEDVIGCNTSAVSWLIRARPAVDDKSLVLVRKNASSTSAAGERLEKTSPTDQKRRRKGSKQSRSLVTNVPHYDGHQWRKYGQKNINGMQHPRSYYRCTYKERSCSATKTVQKQDHNGSSFSYGDEAVNYTVMYYGNHTCNGENMNNVVNADQPQLLSMDLDRTVEEMVQSATEVQEFDEGELNMSALLEVLDDPLLNWEIIC</sequence>
<dbReference type="eggNOG" id="ENOG502SA3T">
    <property type="taxonomic scope" value="Eukaryota"/>
</dbReference>
<keyword evidence="10" id="KW-1185">Reference proteome</keyword>
<dbReference type="GeneID" id="104585213"/>
<dbReference type="Gramene" id="KQJ92546">
    <property type="protein sequence ID" value="KQJ92546"/>
    <property type="gene ID" value="BRADI_4g44360v3"/>
</dbReference>
<evidence type="ECO:0000256" key="2">
    <source>
        <dbReference type="ARBA" id="ARBA00023015"/>
    </source>
</evidence>
<dbReference type="AlphaFoldDB" id="I1IV03"/>
<dbReference type="Pfam" id="PF03106">
    <property type="entry name" value="WRKY"/>
    <property type="match status" value="1"/>
</dbReference>
<evidence type="ECO:0000256" key="1">
    <source>
        <dbReference type="ARBA" id="ARBA00004123"/>
    </source>
</evidence>
<dbReference type="InterPro" id="IPR044810">
    <property type="entry name" value="WRKY_plant"/>
</dbReference>
<name>I1IV03_BRADI</name>